<reference evidence="2 3" key="1">
    <citation type="journal article" date="2011" name="J. Bacteriol.">
        <title>Genome sequence of the verrucomicrobium Opitutus terrae PB90-1, an abundant inhabitant of rice paddy soil ecosystems.</title>
        <authorList>
            <person name="van Passel M.W."/>
            <person name="Kant R."/>
            <person name="Palva A."/>
            <person name="Copeland A."/>
            <person name="Lucas S."/>
            <person name="Lapidus A."/>
            <person name="Glavina del Rio T."/>
            <person name="Pitluck S."/>
            <person name="Goltsman E."/>
            <person name="Clum A."/>
            <person name="Sun H."/>
            <person name="Schmutz J."/>
            <person name="Larimer F.W."/>
            <person name="Land M.L."/>
            <person name="Hauser L."/>
            <person name="Kyrpides N."/>
            <person name="Mikhailova N."/>
            <person name="Richardson P.P."/>
            <person name="Janssen P.H."/>
            <person name="de Vos W.M."/>
            <person name="Smidt H."/>
        </authorList>
    </citation>
    <scope>NUCLEOTIDE SEQUENCE [LARGE SCALE GENOMIC DNA]</scope>
    <source>
        <strain evidence="3">DSM 11246 / JCM 15787 / PB90-1</strain>
    </source>
</reference>
<dbReference type="KEGG" id="ote:Oter_3732"/>
<keyword evidence="3" id="KW-1185">Reference proteome</keyword>
<dbReference type="RefSeq" id="WP_012376536.1">
    <property type="nucleotide sequence ID" value="NC_010571.1"/>
</dbReference>
<keyword evidence="1" id="KW-0812">Transmembrane</keyword>
<organism evidence="2 3">
    <name type="scientific">Opitutus terrae (strain DSM 11246 / JCM 15787 / PB90-1)</name>
    <dbReference type="NCBI Taxonomy" id="452637"/>
    <lineage>
        <taxon>Bacteria</taxon>
        <taxon>Pseudomonadati</taxon>
        <taxon>Verrucomicrobiota</taxon>
        <taxon>Opitutia</taxon>
        <taxon>Opitutales</taxon>
        <taxon>Opitutaceae</taxon>
        <taxon>Opitutus</taxon>
    </lineage>
</organism>
<protein>
    <submittedName>
        <fullName evidence="2">Uncharacterized protein</fullName>
    </submittedName>
</protein>
<keyword evidence="1" id="KW-1133">Transmembrane helix</keyword>
<evidence type="ECO:0000313" key="3">
    <source>
        <dbReference type="Proteomes" id="UP000007013"/>
    </source>
</evidence>
<evidence type="ECO:0000256" key="1">
    <source>
        <dbReference type="SAM" id="Phobius"/>
    </source>
</evidence>
<feature type="transmembrane region" description="Helical" evidence="1">
    <location>
        <begin position="12"/>
        <end position="36"/>
    </location>
</feature>
<dbReference type="eggNOG" id="ENOG50309EB">
    <property type="taxonomic scope" value="Bacteria"/>
</dbReference>
<sequence>MNHDRQADARRGFALILVVTLLALLVLAIYALSVLVRVQTQVTTATGDRQQARQHALIALRMGLGELQRLAGPDARVTAMAGVSGIPEGGAQTTRHWCGVWSGEGVFLGWLASGAQSSSAAVLPGLATVALVGEGSVGKSVTDSEHVIAGVIPITVAETAGTPGNAATIGAYAYLVLDEGVKVSVRTPGEVLGAGGLRPVLAGEMTSSAQGRLRTAVEIYDARLVDASCYAQLAQLPLPSKALTPSTLQDNFHHVTLTALVVRDGALSSGVVNLNTSSVHVWRSILATYNAVPGVERWSEADMITEGRAIARGLANSASGKIAHAPFTSAAAFGASELLADHLPSPITPEEFMAAIAPALAVRSDTFRIRGYGEARNPQRDGEVEATAWCEAVVQRLPPVAPEGNERRFAITYFRWLGPEDG</sequence>
<dbReference type="AlphaFoldDB" id="B1ZYA9"/>
<dbReference type="STRING" id="452637.Oter_3732"/>
<dbReference type="EMBL" id="CP001032">
    <property type="protein sequence ID" value="ACB77007.1"/>
    <property type="molecule type" value="Genomic_DNA"/>
</dbReference>
<name>B1ZYA9_OPITP</name>
<gene>
    <name evidence="2" type="ordered locus">Oter_3732</name>
</gene>
<accession>B1ZYA9</accession>
<evidence type="ECO:0000313" key="2">
    <source>
        <dbReference type="EMBL" id="ACB77007.1"/>
    </source>
</evidence>
<dbReference type="Proteomes" id="UP000007013">
    <property type="component" value="Chromosome"/>
</dbReference>
<proteinExistence type="predicted"/>
<keyword evidence="1" id="KW-0472">Membrane</keyword>
<dbReference type="OrthoDB" id="184187at2"/>
<dbReference type="HOGENOM" id="CLU_650261_0_0_0"/>